<evidence type="ECO:0000313" key="2">
    <source>
        <dbReference type="EMBL" id="CAK7901095.1"/>
    </source>
</evidence>
<dbReference type="InterPro" id="IPR025314">
    <property type="entry name" value="DUF4219"/>
</dbReference>
<dbReference type="EMBL" id="CAKLBY020000021">
    <property type="protein sequence ID" value="CAK7901095.1"/>
    <property type="molecule type" value="Genomic_DNA"/>
</dbReference>
<dbReference type="Pfam" id="PF13961">
    <property type="entry name" value="DUF4219"/>
    <property type="match status" value="1"/>
</dbReference>
<accession>A0AAV1T798</accession>
<protein>
    <recommendedName>
        <fullName evidence="1">DUF4219 domain-containing protein</fullName>
    </recommendedName>
</protein>
<sequence>MDASSLRISKFDGTNFHAWKFKMQMVLEERDLWGGRQR</sequence>
<dbReference type="EMBL" id="CAKLBY020000204">
    <property type="protein sequence ID" value="CAK7934328.1"/>
    <property type="molecule type" value="Genomic_DNA"/>
</dbReference>
<evidence type="ECO:0000259" key="1">
    <source>
        <dbReference type="Pfam" id="PF13961"/>
    </source>
</evidence>
<evidence type="ECO:0000313" key="4">
    <source>
        <dbReference type="Proteomes" id="UP001162060"/>
    </source>
</evidence>
<gene>
    <name evidence="3" type="ORF">PM001_LOCUS19478</name>
    <name evidence="2" type="ORF">PM001_LOCUS2208</name>
</gene>
<reference evidence="2" key="1">
    <citation type="submission" date="2024-01" db="EMBL/GenBank/DDBJ databases">
        <authorList>
            <person name="Webb A."/>
        </authorList>
    </citation>
    <scope>NUCLEOTIDE SEQUENCE</scope>
    <source>
        <strain evidence="2">Pm1</strain>
    </source>
</reference>
<dbReference type="AlphaFoldDB" id="A0AAV1T798"/>
<dbReference type="Proteomes" id="UP001162060">
    <property type="component" value="Unassembled WGS sequence"/>
</dbReference>
<proteinExistence type="predicted"/>
<evidence type="ECO:0000313" key="3">
    <source>
        <dbReference type="EMBL" id="CAK7934328.1"/>
    </source>
</evidence>
<comment type="caution">
    <text evidence="2">The sequence shown here is derived from an EMBL/GenBank/DDBJ whole genome shotgun (WGS) entry which is preliminary data.</text>
</comment>
<name>A0AAV1T798_9STRA</name>
<feature type="domain" description="DUF4219" evidence="1">
    <location>
        <begin position="11"/>
        <end position="33"/>
    </location>
</feature>
<organism evidence="2 4">
    <name type="scientific">Peronospora matthiolae</name>
    <dbReference type="NCBI Taxonomy" id="2874970"/>
    <lineage>
        <taxon>Eukaryota</taxon>
        <taxon>Sar</taxon>
        <taxon>Stramenopiles</taxon>
        <taxon>Oomycota</taxon>
        <taxon>Peronosporomycetes</taxon>
        <taxon>Peronosporales</taxon>
        <taxon>Peronosporaceae</taxon>
        <taxon>Peronospora</taxon>
    </lineage>
</organism>